<protein>
    <submittedName>
        <fullName evidence="2">Uncharacterized protein</fullName>
    </submittedName>
</protein>
<gene>
    <name evidence="2" type="ORF">B4135_0053</name>
</gene>
<accession>A0A150M320</accession>
<evidence type="ECO:0000313" key="2">
    <source>
        <dbReference type="EMBL" id="KYD18826.1"/>
    </source>
</evidence>
<name>A0A150M320_9BACI</name>
<organism evidence="2 3">
    <name type="scientific">Caldibacillus debilis</name>
    <dbReference type="NCBI Taxonomy" id="301148"/>
    <lineage>
        <taxon>Bacteria</taxon>
        <taxon>Bacillati</taxon>
        <taxon>Bacillota</taxon>
        <taxon>Bacilli</taxon>
        <taxon>Bacillales</taxon>
        <taxon>Bacillaceae</taxon>
        <taxon>Caldibacillus</taxon>
    </lineage>
</organism>
<dbReference type="EMBL" id="LQYT01000045">
    <property type="protein sequence ID" value="KYD18826.1"/>
    <property type="molecule type" value="Genomic_DNA"/>
</dbReference>
<dbReference type="Proteomes" id="UP000075683">
    <property type="component" value="Unassembled WGS sequence"/>
</dbReference>
<keyword evidence="1" id="KW-0812">Transmembrane</keyword>
<evidence type="ECO:0000313" key="3">
    <source>
        <dbReference type="Proteomes" id="UP000075683"/>
    </source>
</evidence>
<sequence length="62" mass="6760">MVGVGSSFDLFCLICPFSRLFSWWALAAGGALMIGGVIYKRNTWTGMKAIENVVSILNSPFD</sequence>
<feature type="transmembrane region" description="Helical" evidence="1">
    <location>
        <begin position="20"/>
        <end position="39"/>
    </location>
</feature>
<comment type="caution">
    <text evidence="2">The sequence shown here is derived from an EMBL/GenBank/DDBJ whole genome shotgun (WGS) entry which is preliminary data.</text>
</comment>
<dbReference type="AlphaFoldDB" id="A0A150M320"/>
<keyword evidence="1" id="KW-1133">Transmembrane helix</keyword>
<reference evidence="2 3" key="1">
    <citation type="submission" date="2016-01" db="EMBL/GenBank/DDBJ databases">
        <title>Draft Genome Sequences of Seven Thermophilic Sporeformers Isolated from Foods.</title>
        <authorList>
            <person name="Berendsen E.M."/>
            <person name="Wells-Bennik M.H."/>
            <person name="Krawcyk A.O."/>
            <person name="De Jong A."/>
            <person name="Holsappel S."/>
            <person name="Eijlander R.T."/>
            <person name="Kuipers O.P."/>
        </authorList>
    </citation>
    <scope>NUCLEOTIDE SEQUENCE [LARGE SCALE GENOMIC DNA]</scope>
    <source>
        <strain evidence="2 3">B4135</strain>
    </source>
</reference>
<keyword evidence="1" id="KW-0472">Membrane</keyword>
<proteinExistence type="predicted"/>
<evidence type="ECO:0000256" key="1">
    <source>
        <dbReference type="SAM" id="Phobius"/>
    </source>
</evidence>
<dbReference type="STRING" id="301148.B4135_0053"/>